<organism evidence="1 2">
    <name type="scientific">Mycena alexandri</name>
    <dbReference type="NCBI Taxonomy" id="1745969"/>
    <lineage>
        <taxon>Eukaryota</taxon>
        <taxon>Fungi</taxon>
        <taxon>Dikarya</taxon>
        <taxon>Basidiomycota</taxon>
        <taxon>Agaricomycotina</taxon>
        <taxon>Agaricomycetes</taxon>
        <taxon>Agaricomycetidae</taxon>
        <taxon>Agaricales</taxon>
        <taxon>Marasmiineae</taxon>
        <taxon>Mycenaceae</taxon>
        <taxon>Mycena</taxon>
    </lineage>
</organism>
<protein>
    <submittedName>
        <fullName evidence="1">Uncharacterized protein</fullName>
    </submittedName>
</protein>
<comment type="caution">
    <text evidence="1">The sequence shown here is derived from an EMBL/GenBank/DDBJ whole genome shotgun (WGS) entry which is preliminary data.</text>
</comment>
<reference evidence="1" key="1">
    <citation type="submission" date="2023-03" db="EMBL/GenBank/DDBJ databases">
        <title>Massive genome expansion in bonnet fungi (Mycena s.s.) driven by repeated elements and novel gene families across ecological guilds.</title>
        <authorList>
            <consortium name="Lawrence Berkeley National Laboratory"/>
            <person name="Harder C.B."/>
            <person name="Miyauchi S."/>
            <person name="Viragh M."/>
            <person name="Kuo A."/>
            <person name="Thoen E."/>
            <person name="Andreopoulos B."/>
            <person name="Lu D."/>
            <person name="Skrede I."/>
            <person name="Drula E."/>
            <person name="Henrissat B."/>
            <person name="Morin E."/>
            <person name="Kohler A."/>
            <person name="Barry K."/>
            <person name="LaButti K."/>
            <person name="Morin E."/>
            <person name="Salamov A."/>
            <person name="Lipzen A."/>
            <person name="Mereny Z."/>
            <person name="Hegedus B."/>
            <person name="Baldrian P."/>
            <person name="Stursova M."/>
            <person name="Weitz H."/>
            <person name="Taylor A."/>
            <person name="Grigoriev I.V."/>
            <person name="Nagy L.G."/>
            <person name="Martin F."/>
            <person name="Kauserud H."/>
        </authorList>
    </citation>
    <scope>NUCLEOTIDE SEQUENCE</scope>
    <source>
        <strain evidence="1">CBHHK200</strain>
    </source>
</reference>
<evidence type="ECO:0000313" key="2">
    <source>
        <dbReference type="Proteomes" id="UP001218188"/>
    </source>
</evidence>
<dbReference type="AlphaFoldDB" id="A0AAD6S847"/>
<dbReference type="EMBL" id="JARJCM010000228">
    <property type="protein sequence ID" value="KAJ7021565.1"/>
    <property type="molecule type" value="Genomic_DNA"/>
</dbReference>
<keyword evidence="2" id="KW-1185">Reference proteome</keyword>
<sequence length="75" mass="8232">MLYVALPSTYTILRLTCAIHAAAPHPTHRLRALPEDRHTNVYLRAPTNGYAHAKAVRAFGGCRAGCARGRREHPG</sequence>
<accession>A0AAD6S847</accession>
<dbReference type="Proteomes" id="UP001218188">
    <property type="component" value="Unassembled WGS sequence"/>
</dbReference>
<name>A0AAD6S847_9AGAR</name>
<proteinExistence type="predicted"/>
<gene>
    <name evidence="1" type="ORF">C8F04DRAFT_1140473</name>
</gene>
<evidence type="ECO:0000313" key="1">
    <source>
        <dbReference type="EMBL" id="KAJ7021565.1"/>
    </source>
</evidence>